<evidence type="ECO:0000313" key="1">
    <source>
        <dbReference type="EMBL" id="TNU88164.1"/>
    </source>
</evidence>
<sequence>MERRGNRPAIINGKIIYLGNIGAYPANTSFFRVRKFSSKIDLVERLGQFTRNYTQTVKRAADNKRRYAPGEGSIPPVLLSGVSKGVPPLAHDFACKV</sequence>
<dbReference type="AlphaFoldDB" id="A0A5C5BPL3"/>
<evidence type="ECO:0000313" key="2">
    <source>
        <dbReference type="Proteomes" id="UP000312594"/>
    </source>
</evidence>
<organism evidence="1 2">
    <name type="scientific">Eggerthella lenta</name>
    <name type="common">Eubacterium lentum</name>
    <dbReference type="NCBI Taxonomy" id="84112"/>
    <lineage>
        <taxon>Bacteria</taxon>
        <taxon>Bacillati</taxon>
        <taxon>Actinomycetota</taxon>
        <taxon>Coriobacteriia</taxon>
        <taxon>Eggerthellales</taxon>
        <taxon>Eggerthellaceae</taxon>
        <taxon>Eggerthella</taxon>
    </lineage>
</organism>
<comment type="caution">
    <text evidence="1">The sequence shown here is derived from an EMBL/GenBank/DDBJ whole genome shotgun (WGS) entry which is preliminary data.</text>
</comment>
<dbReference type="Proteomes" id="UP000312594">
    <property type="component" value="Unassembled WGS sequence"/>
</dbReference>
<gene>
    <name evidence="1" type="ORF">FIC87_14900</name>
</gene>
<reference evidence="1 2" key="1">
    <citation type="journal article" date="2005" name="Appl. Environ. Microbiol.">
        <title>Intestinal bacterial communities that produce active estrogen-like compounds enterodiol and enterolactone in humans.</title>
        <authorList>
            <person name="Clavel T."/>
            <person name="Henderson G."/>
            <person name="Alpert C.A."/>
            <person name="Philippe C."/>
            <person name="Rigottier-Gois L."/>
            <person name="Dore J."/>
            <person name="Blaut M."/>
        </authorList>
    </citation>
    <scope>NUCLEOTIDE SEQUENCE [LARGE SCALE GENOMIC DNA]</scope>
    <source>
        <strain evidence="1 2">SECO-MT75m2</strain>
    </source>
</reference>
<protein>
    <submittedName>
        <fullName evidence="1">Uncharacterized protein</fullName>
    </submittedName>
</protein>
<accession>A0A5C5BPL3</accession>
<name>A0A5C5BPL3_EGGLN</name>
<dbReference type="EMBL" id="VEVP01000078">
    <property type="protein sequence ID" value="TNU88164.1"/>
    <property type="molecule type" value="Genomic_DNA"/>
</dbReference>
<proteinExistence type="predicted"/>